<dbReference type="PANTHER" id="PTHR10622:SF10">
    <property type="entry name" value="HET DOMAIN-CONTAINING PROTEIN"/>
    <property type="match status" value="1"/>
</dbReference>
<dbReference type="Pfam" id="PF06985">
    <property type="entry name" value="HET"/>
    <property type="match status" value="1"/>
</dbReference>
<evidence type="ECO:0000313" key="3">
    <source>
        <dbReference type="Proteomes" id="UP001446871"/>
    </source>
</evidence>
<name>A0ABR1V8P2_9PEZI</name>
<reference evidence="2 3" key="1">
    <citation type="submission" date="2023-01" db="EMBL/GenBank/DDBJ databases">
        <title>Analysis of 21 Apiospora genomes using comparative genomics revels a genus with tremendous synthesis potential of carbohydrate active enzymes and secondary metabolites.</title>
        <authorList>
            <person name="Sorensen T."/>
        </authorList>
    </citation>
    <scope>NUCLEOTIDE SEQUENCE [LARGE SCALE GENOMIC DNA]</scope>
    <source>
        <strain evidence="2 3">CBS 83171</strain>
    </source>
</reference>
<dbReference type="Proteomes" id="UP001446871">
    <property type="component" value="Unassembled WGS sequence"/>
</dbReference>
<dbReference type="InterPro" id="IPR010730">
    <property type="entry name" value="HET"/>
</dbReference>
<proteinExistence type="predicted"/>
<accession>A0ABR1V8P2</accession>
<organism evidence="2 3">
    <name type="scientific">Apiospora saccharicola</name>
    <dbReference type="NCBI Taxonomy" id="335842"/>
    <lineage>
        <taxon>Eukaryota</taxon>
        <taxon>Fungi</taxon>
        <taxon>Dikarya</taxon>
        <taxon>Ascomycota</taxon>
        <taxon>Pezizomycotina</taxon>
        <taxon>Sordariomycetes</taxon>
        <taxon>Xylariomycetidae</taxon>
        <taxon>Amphisphaeriales</taxon>
        <taxon>Apiosporaceae</taxon>
        <taxon>Apiospora</taxon>
    </lineage>
</organism>
<gene>
    <name evidence="2" type="ORF">PG996_006673</name>
</gene>
<evidence type="ECO:0000259" key="1">
    <source>
        <dbReference type="Pfam" id="PF06985"/>
    </source>
</evidence>
<dbReference type="EMBL" id="JAQQWM010000004">
    <property type="protein sequence ID" value="KAK8067561.1"/>
    <property type="molecule type" value="Genomic_DNA"/>
</dbReference>
<dbReference type="PANTHER" id="PTHR10622">
    <property type="entry name" value="HET DOMAIN-CONTAINING PROTEIN"/>
    <property type="match status" value="1"/>
</dbReference>
<feature type="domain" description="Heterokaryon incompatibility" evidence="1">
    <location>
        <begin position="26"/>
        <end position="117"/>
    </location>
</feature>
<comment type="caution">
    <text evidence="2">The sequence shown here is derived from an EMBL/GenBank/DDBJ whole genome shotgun (WGS) entry which is preliminary data.</text>
</comment>
<protein>
    <submittedName>
        <fullName evidence="2">HET and Ankyrin domain protein</fullName>
    </submittedName>
</protein>
<sequence length="576" mass="63904">MRFINTSTFKFRELSDAEVRCLENGYSILSHRWTWGSDEITYHDILALDANVKAKGGYSKFAGACALAKALGYDLLWDDTCCINKTDSVELGEAINSMYHWYAESALCIAYLEEVDTAEHIEQSEWFSRGWTLQELIAPNTVQFYDTDWTLLGDKSSLSDVLVRKTGIPADVLGNKKEPRACSVAQRMSWAAGRTTGRLEDRAYSLMGLFDVNMPMIYGERERAFLRLQQQIIANSTDESIFAWDLALLKSDSRGVDQVYSGMMAPSPACFARSGDLVSLGGSAGFHINQFGLNISLPATPITPPLGMNRVLLNVGHLEVGGQYALFLHDSGETKYVRVCSSKGEGSVMTEMSPQELVHVKTPLVVTEPPVYIYPGFWLRRLSYDPSHCHVNQLERAYTTEQDRMRLPAEGVGTVGIIQLSIPGTGLLGGLTWIKIGFDPDYLPMCCLVRPLADYHGSASSKLMRTQSADLLRIPRDSAGRHEHPIFDNGWTRSSGEAMPGVQPETYVHETTVGGVDRGFDLTYKGLRFDLSVSTQRVPDMEQRAPAEVWALDVVCRTAPRKEPSPASDENIGCFC</sequence>
<keyword evidence="3" id="KW-1185">Reference proteome</keyword>
<evidence type="ECO:0000313" key="2">
    <source>
        <dbReference type="EMBL" id="KAK8067561.1"/>
    </source>
</evidence>